<accession>A0ABT5R2Z4</accession>
<keyword evidence="3" id="KW-1185">Reference proteome</keyword>
<dbReference type="RefSeq" id="WP_274165474.1">
    <property type="nucleotide sequence ID" value="NZ_JAJUBC010000019.1"/>
</dbReference>
<dbReference type="Gene3D" id="1.25.40.10">
    <property type="entry name" value="Tetratricopeptide repeat domain"/>
    <property type="match status" value="1"/>
</dbReference>
<sequence>MKPLLIATIILALSACSSSNVLEEYAGEKGDQLLLQTGNYTSLVKRYQEQLKKSPSPTLRYKLANALYLSGDPEAAQFQLALIPYDAIKDTELEMLRANVLYDLDRLNAAEQHVNTALRIYDNNAEAYNLKGLLLAQRGELNKAKQAFDRARLYGFDDDIVKNNLAMVAMLKGDFNWAADILLPLVKNGRSDSIVEANLLLALAKSGRSREFSQLLASQESRETINERYTSFNNVEALSRFSQTNSQTSAQKNAQASVSAPLTTPASATDSIKKIDSILATNKQRDKPKLVLAQNAPIDNIGAVAKAKDETKDDAVSTAKNTSTKKTHRAISAPSTVSAAVALTSKASVAPTTKPDISPPKKEKVGPLELARQRVAEANKAKAEKAQQEKTLKPARKEAKQTPSLVKKTKKKRSRYLVTDITFLQANGVSEYVATSDFELGKIHSQYLEKRRKWVFDIEGAKNFTTKRKRYLKEGPAKAIELGEHESFVRIVLEMHEKTQEKPDIKVEGNTLTIRWDS</sequence>
<protein>
    <submittedName>
        <fullName evidence="2">AMIN domain-containing protein</fullName>
    </submittedName>
</protein>
<organism evidence="2 3">
    <name type="scientific">Enterovibrio gelatinilyticus</name>
    <dbReference type="NCBI Taxonomy" id="2899819"/>
    <lineage>
        <taxon>Bacteria</taxon>
        <taxon>Pseudomonadati</taxon>
        <taxon>Pseudomonadota</taxon>
        <taxon>Gammaproteobacteria</taxon>
        <taxon>Vibrionales</taxon>
        <taxon>Vibrionaceae</taxon>
        <taxon>Enterovibrio</taxon>
    </lineage>
</organism>
<feature type="region of interest" description="Disordered" evidence="1">
    <location>
        <begin position="243"/>
        <end position="266"/>
    </location>
</feature>
<dbReference type="SMART" id="SM00028">
    <property type="entry name" value="TPR"/>
    <property type="match status" value="2"/>
</dbReference>
<feature type="compositionally biased region" description="Basic and acidic residues" evidence="1">
    <location>
        <begin position="377"/>
        <end position="400"/>
    </location>
</feature>
<evidence type="ECO:0000256" key="1">
    <source>
        <dbReference type="SAM" id="MobiDB-lite"/>
    </source>
</evidence>
<dbReference type="InterPro" id="IPR011990">
    <property type="entry name" value="TPR-like_helical_dom_sf"/>
</dbReference>
<proteinExistence type="predicted"/>
<dbReference type="PROSITE" id="PS51257">
    <property type="entry name" value="PROKAR_LIPOPROTEIN"/>
    <property type="match status" value="1"/>
</dbReference>
<reference evidence="2" key="1">
    <citation type="submission" date="2021-12" db="EMBL/GenBank/DDBJ databases">
        <title>Enterovibrio ZSDZ35 sp. nov. and Enterovibrio ZSDZ42 sp. nov., isolated from coastal seawater in Qingdao.</title>
        <authorList>
            <person name="Zhang P."/>
        </authorList>
    </citation>
    <scope>NUCLEOTIDE SEQUENCE</scope>
    <source>
        <strain evidence="2">ZSDZ42</strain>
    </source>
</reference>
<dbReference type="InterPro" id="IPR019734">
    <property type="entry name" value="TPR_rpt"/>
</dbReference>
<dbReference type="EMBL" id="JAJUBC010000019">
    <property type="protein sequence ID" value="MDD1794648.1"/>
    <property type="molecule type" value="Genomic_DNA"/>
</dbReference>
<evidence type="ECO:0000313" key="3">
    <source>
        <dbReference type="Proteomes" id="UP001149400"/>
    </source>
</evidence>
<dbReference type="SUPFAM" id="SSF48452">
    <property type="entry name" value="TPR-like"/>
    <property type="match status" value="1"/>
</dbReference>
<dbReference type="Proteomes" id="UP001149400">
    <property type="component" value="Unassembled WGS sequence"/>
</dbReference>
<name>A0ABT5R2Z4_9GAMM</name>
<gene>
    <name evidence="2" type="ORF">LRP50_16055</name>
</gene>
<feature type="region of interest" description="Disordered" evidence="1">
    <location>
        <begin position="377"/>
        <end position="409"/>
    </location>
</feature>
<comment type="caution">
    <text evidence="2">The sequence shown here is derived from an EMBL/GenBank/DDBJ whole genome shotgun (WGS) entry which is preliminary data.</text>
</comment>
<evidence type="ECO:0000313" key="2">
    <source>
        <dbReference type="EMBL" id="MDD1794648.1"/>
    </source>
</evidence>